<evidence type="ECO:0000256" key="1">
    <source>
        <dbReference type="PIRNR" id="PIRNR033490"/>
    </source>
</evidence>
<dbReference type="Pfam" id="PF02452">
    <property type="entry name" value="PemK_toxin"/>
    <property type="match status" value="1"/>
</dbReference>
<dbReference type="GO" id="GO:0004521">
    <property type="term" value="F:RNA endonuclease activity"/>
    <property type="evidence" value="ECO:0007669"/>
    <property type="project" value="TreeGrafter"/>
</dbReference>
<dbReference type="GO" id="GO:0006402">
    <property type="term" value="P:mRNA catabolic process"/>
    <property type="evidence" value="ECO:0007669"/>
    <property type="project" value="TreeGrafter"/>
</dbReference>
<keyword evidence="1" id="KW-0255">Endonuclease</keyword>
<dbReference type="AlphaFoldDB" id="A0A2T4ZGA4"/>
<dbReference type="GO" id="GO:0016787">
    <property type="term" value="F:hydrolase activity"/>
    <property type="evidence" value="ECO:0007669"/>
    <property type="project" value="UniProtKB-KW"/>
</dbReference>
<dbReference type="GO" id="GO:0016075">
    <property type="term" value="P:rRNA catabolic process"/>
    <property type="evidence" value="ECO:0007669"/>
    <property type="project" value="TreeGrafter"/>
</dbReference>
<dbReference type="RefSeq" id="WP_108174871.1">
    <property type="nucleotide sequence ID" value="NZ_PZZL01000002.1"/>
</dbReference>
<comment type="function">
    <text evidence="1">Toxic component of a type II toxin-antitoxin (TA) system.</text>
</comment>
<keyword evidence="3" id="KW-1185">Reference proteome</keyword>
<dbReference type="InterPro" id="IPR003477">
    <property type="entry name" value="PemK-like"/>
</dbReference>
<name>A0A2T4ZGA4_9HYPH</name>
<keyword evidence="1" id="KW-0540">Nuclease</keyword>
<dbReference type="SUPFAM" id="SSF50118">
    <property type="entry name" value="Cell growth inhibitor/plasmid maintenance toxic component"/>
    <property type="match status" value="1"/>
</dbReference>
<dbReference type="PANTHER" id="PTHR33988">
    <property type="entry name" value="ENDORIBONUCLEASE MAZF-RELATED"/>
    <property type="match status" value="1"/>
</dbReference>
<organism evidence="2 3">
    <name type="scientific">Phreatobacter oligotrophus</name>
    <dbReference type="NCBI Taxonomy" id="1122261"/>
    <lineage>
        <taxon>Bacteria</taxon>
        <taxon>Pseudomonadati</taxon>
        <taxon>Pseudomonadota</taxon>
        <taxon>Alphaproteobacteria</taxon>
        <taxon>Hyphomicrobiales</taxon>
        <taxon>Phreatobacteraceae</taxon>
        <taxon>Phreatobacter</taxon>
    </lineage>
</organism>
<dbReference type="PANTHER" id="PTHR33988:SF3">
    <property type="entry name" value="ENDORIBONUCLEASE TOXIN CHPB-RELATED"/>
    <property type="match status" value="1"/>
</dbReference>
<dbReference type="EC" id="3.1.-.-" evidence="1"/>
<accession>A0A2T4ZGA4</accession>
<evidence type="ECO:0000313" key="3">
    <source>
        <dbReference type="Proteomes" id="UP000241808"/>
    </source>
</evidence>
<dbReference type="EMBL" id="PZZL01000002">
    <property type="protein sequence ID" value="PTM60940.1"/>
    <property type="molecule type" value="Genomic_DNA"/>
</dbReference>
<dbReference type="OrthoDB" id="9808744at2"/>
<protein>
    <recommendedName>
        <fullName evidence="1">mRNA interferase</fullName>
        <ecNumber evidence="1">3.1.-.-</ecNumber>
    </recommendedName>
</protein>
<dbReference type="Gene3D" id="2.30.30.110">
    <property type="match status" value="1"/>
</dbReference>
<dbReference type="GO" id="GO:0003677">
    <property type="term" value="F:DNA binding"/>
    <property type="evidence" value="ECO:0007669"/>
    <property type="project" value="InterPro"/>
</dbReference>
<dbReference type="PIRSF" id="PIRSF033490">
    <property type="entry name" value="MazF"/>
    <property type="match status" value="1"/>
</dbReference>
<comment type="caution">
    <text evidence="2">The sequence shown here is derived from an EMBL/GenBank/DDBJ whole genome shotgun (WGS) entry which is preliminary data.</text>
</comment>
<gene>
    <name evidence="2" type="ORF">C8P69_102325</name>
</gene>
<comment type="similarity">
    <text evidence="1">Belongs to the PemK/MazF family.</text>
</comment>
<evidence type="ECO:0000313" key="2">
    <source>
        <dbReference type="EMBL" id="PTM60940.1"/>
    </source>
</evidence>
<dbReference type="InterPro" id="IPR011067">
    <property type="entry name" value="Plasmid_toxin/cell-grow_inhib"/>
</dbReference>
<sequence length="122" mass="13371">MTADDGRPLIHAGDVYWVDFDPMKGSEQAGARPALVISDVAYNRRSDLVIVCPITRNTRPWPTKIVMVDEPDIEGAVLVDQVRSLHRASRGFRFAGRVSPELLSAVRAKLFEIIGPGSKGAE</sequence>
<dbReference type="Proteomes" id="UP000241808">
    <property type="component" value="Unassembled WGS sequence"/>
</dbReference>
<proteinExistence type="inferred from homology"/>
<reference evidence="2 3" key="1">
    <citation type="submission" date="2018-04" db="EMBL/GenBank/DDBJ databases">
        <title>Genomic Encyclopedia of Archaeal and Bacterial Type Strains, Phase II (KMG-II): from individual species to whole genera.</title>
        <authorList>
            <person name="Goeker M."/>
        </authorList>
    </citation>
    <scope>NUCLEOTIDE SEQUENCE [LARGE SCALE GENOMIC DNA]</scope>
    <source>
        <strain evidence="2 3">DSM 25521</strain>
    </source>
</reference>
<keyword evidence="1" id="KW-0378">Hydrolase</keyword>